<reference evidence="4 5" key="1">
    <citation type="submission" date="2019-08" db="EMBL/GenBank/DDBJ databases">
        <authorList>
            <person name="Shi S."/>
        </authorList>
    </citation>
    <scope>NUCLEOTIDE SEQUENCE [LARGE SCALE GENOMIC DNA]</scope>
    <source>
        <strain evidence="4 5">GY10130</strain>
    </source>
</reference>
<dbReference type="SUPFAM" id="SSF103647">
    <property type="entry name" value="TSP type-3 repeat"/>
    <property type="match status" value="1"/>
</dbReference>
<dbReference type="Gene3D" id="2.60.40.10">
    <property type="entry name" value="Immunoglobulins"/>
    <property type="match status" value="5"/>
</dbReference>
<evidence type="ECO:0000256" key="1">
    <source>
        <dbReference type="SAM" id="MobiDB-lite"/>
    </source>
</evidence>
<evidence type="ECO:0000313" key="5">
    <source>
        <dbReference type="Proteomes" id="UP000321926"/>
    </source>
</evidence>
<feature type="domain" description="DUF11" evidence="2">
    <location>
        <begin position="145"/>
        <end position="258"/>
    </location>
</feature>
<accession>A0A5C8KBS0</accession>
<gene>
    <name evidence="4" type="ORF">FVR03_00285</name>
</gene>
<dbReference type="InterPro" id="IPR051172">
    <property type="entry name" value="Chlamydia_OmcB"/>
</dbReference>
<dbReference type="InterPro" id="IPR001434">
    <property type="entry name" value="OmcB-like_DUF11"/>
</dbReference>
<feature type="domain" description="DUF11" evidence="2">
    <location>
        <begin position="636"/>
        <end position="757"/>
    </location>
</feature>
<dbReference type="RefSeq" id="WP_147919750.1">
    <property type="nucleotide sequence ID" value="NZ_VRTY01000001.1"/>
</dbReference>
<dbReference type="InterPro" id="IPR018247">
    <property type="entry name" value="EF_Hand_1_Ca_BS"/>
</dbReference>
<dbReference type="NCBIfam" id="TIGR04183">
    <property type="entry name" value="Por_Secre_tail"/>
    <property type="match status" value="1"/>
</dbReference>
<feature type="compositionally biased region" description="Polar residues" evidence="1">
    <location>
        <begin position="1"/>
        <end position="14"/>
    </location>
</feature>
<feature type="domain" description="DUF11" evidence="2">
    <location>
        <begin position="1017"/>
        <end position="1128"/>
    </location>
</feature>
<feature type="domain" description="Secretion system C-terminal sorting" evidence="3">
    <location>
        <begin position="1670"/>
        <end position="1738"/>
    </location>
</feature>
<name>A0A5C8KBS0_9BACT</name>
<dbReference type="OrthoDB" id="1443240at2"/>
<dbReference type="GO" id="GO:0005509">
    <property type="term" value="F:calcium ion binding"/>
    <property type="evidence" value="ECO:0007669"/>
    <property type="project" value="InterPro"/>
</dbReference>
<comment type="caution">
    <text evidence="4">The sequence shown here is derived from an EMBL/GenBank/DDBJ whole genome shotgun (WGS) entry which is preliminary data.</text>
</comment>
<evidence type="ECO:0000313" key="4">
    <source>
        <dbReference type="EMBL" id="TXK52846.1"/>
    </source>
</evidence>
<proteinExistence type="predicted"/>
<dbReference type="Pfam" id="PF18962">
    <property type="entry name" value="Por_Secre_tail"/>
    <property type="match status" value="1"/>
</dbReference>
<feature type="domain" description="DUF11" evidence="2">
    <location>
        <begin position="386"/>
        <end position="501"/>
    </location>
</feature>
<dbReference type="PROSITE" id="PS00018">
    <property type="entry name" value="EF_HAND_1"/>
    <property type="match status" value="1"/>
</dbReference>
<dbReference type="InterPro" id="IPR028974">
    <property type="entry name" value="TSP_type-3_rpt"/>
</dbReference>
<dbReference type="Proteomes" id="UP000321926">
    <property type="component" value="Unassembled WGS sequence"/>
</dbReference>
<dbReference type="NCBIfam" id="TIGR01451">
    <property type="entry name" value="B_ant_repeat"/>
    <property type="match status" value="6"/>
</dbReference>
<organism evidence="4 5">
    <name type="scientific">Pontibacter qinzhouensis</name>
    <dbReference type="NCBI Taxonomy" id="2603253"/>
    <lineage>
        <taxon>Bacteria</taxon>
        <taxon>Pseudomonadati</taxon>
        <taxon>Bacteroidota</taxon>
        <taxon>Cytophagia</taxon>
        <taxon>Cytophagales</taxon>
        <taxon>Hymenobacteraceae</taxon>
        <taxon>Pontibacter</taxon>
    </lineage>
</organism>
<protein>
    <submittedName>
        <fullName evidence="4">DUF11 domain-containing protein</fullName>
    </submittedName>
</protein>
<feature type="domain" description="DUF11" evidence="2">
    <location>
        <begin position="783"/>
        <end position="884"/>
    </location>
</feature>
<keyword evidence="5" id="KW-1185">Reference proteome</keyword>
<evidence type="ECO:0000259" key="3">
    <source>
        <dbReference type="Pfam" id="PF18962"/>
    </source>
</evidence>
<dbReference type="InterPro" id="IPR013783">
    <property type="entry name" value="Ig-like_fold"/>
</dbReference>
<dbReference type="PANTHER" id="PTHR34819:SF3">
    <property type="entry name" value="CELL SURFACE PROTEIN"/>
    <property type="match status" value="1"/>
</dbReference>
<dbReference type="InterPro" id="IPR047589">
    <property type="entry name" value="DUF11_rpt"/>
</dbReference>
<feature type="domain" description="DUF11" evidence="2">
    <location>
        <begin position="265"/>
        <end position="379"/>
    </location>
</feature>
<dbReference type="InterPro" id="IPR026444">
    <property type="entry name" value="Secre_tail"/>
</dbReference>
<feature type="region of interest" description="Disordered" evidence="1">
    <location>
        <begin position="1"/>
        <end position="20"/>
    </location>
</feature>
<dbReference type="Gene3D" id="2.60.40.1170">
    <property type="entry name" value="Mu homology domain, subdomain B"/>
    <property type="match status" value="1"/>
</dbReference>
<sequence length="1744" mass="182002">MLIESSGSSGSRTVEWSGLDGLGNRVPTNTTLTYNFKNASAPINFPMWDAEWNDGFRVADVRPLPSSGYTSELYWDHTNLPTSAFPTPQSNLFGSAPTSTNTTGINPWGSSSSFAGDLRTVNTWTYGFTNVQNTTSTFTYDCSADVGVTNVASAGPYTVGKPFTYTVTVTNNGPIVATNVRVTDLLDPNQLNFISSSVGSAYNVNTGVWTVGSLAVGATQTMTITASPRVTGTISTTATQTHTEPDNVTSNNSATATITVVPAADIEVRNTASGTTFNNGDLVTYTVTARNLGPNAATGVVVTDRLPAGLTLEGAVPAGYDAATGNWTVGNLAVNETKTLTLTARISTLGSITTTATLGSRANHQLDENANNNTASNTITVTPSADVAVTNVVSNATPNQNGSITYTIQATNNGPNNATNVILSGALPAGLNFTGFTASLGTVTLAGSTGTWTVGTIQPNTTQTLTLTATPTATGVINLTLAQTHTEFDNNAANNSATSTITVGATADVAVTNTVSAPADLEDGYTTNETVTYTVEVKNNGPSAATNVVVTDKLPANLTFLESTATTGSYVAASGIWTVGTLANGASATLTIKATINESAVITTTATQTHTEFDNVAGNNSASNTITSGSGVITADIAVTVSTPQTNYYTGNEVPFRVLITNNGPDAATNVNIMAALPAGMTFVSADPRGGTYSNTNNTWTIPALASGAYTELFLIGKPAPDTSVPGAKTYNFTATASGTPAQADSNPNNNTATTSITVNKQVDVATTVTVTSNDPEGNFYHNVTEATFRMTVTNNGPDVVTNLKGMDTRTGTLNFILPSLTTSPGTTYSVATGIWDVGTLAPGESAYLEITGVPNRTGRLNLGGGVTEKDQTDLNQANNTAVALLNVLPVADLAITNTASSATFNNGEEVSFTVVLQNNGPDAASGVVIADVLPDGLTFVRATATAGAYDATTGLWTLGTDVLPGEANAQTLVLTVRPQAAASYTTTATVQSSEQYDNNASNNSQSATIQGTASADIAVGSSVVSGPYYVGGQYQVTITASNIGPDPATGVVIAAGVAPGLILVPGSGRPSKGTIDPATGLWTVGNLGVNETDTLTLLAQPTRLGELNSIGYKYAANEFDSNGGNDNINPTGNNITYIFITAVDRPVTYEVVRPVIHMFSVRVGYNIAEVTDPDGPIVSAKVVEGTLPAGIRLLSNGELEVERRTLLVPGTYTLSIATTDANGSVDTSQVSFTISDDFDGDGVPDAQDIDRNNDGLVDNMLGGIDPLADEDGDGIPNFLDTDFVHPLYGAFRDRNSDGINDIFDMDLDGQIIGFDIDEDGDGIVNAVEANRGVVPTAAGYDAIRGIFTGAVAANGMPVAATAANLPNPDTDGDGKPDYQDVDSDNDGILDNIEAQTTAGYINSLGTDSNLNGLRDGYDPAVGGVAIVPIDTDGDGIPDYLDLDSDSDLVPDFIEAFDDNENGQSGDDLIERARIFELANNRGWYLQTGLNADGIPAWLQQAPGQSRPAYLTPGNPYYHDTDNDGIIDLFDIDNGGRGASLQIQTEIEGLYEYSFRAIDVQTVLPVTLISFSGSAQKDGVQLRWATATEKDNAYFEVQRSTDGKNFQTIGKVAGKGNSSVRINYAYIDAKPVSGTVFYRLKQVDFDGAFEYSFVISVSTSNLQQAPKAKLYPNPVAAIAHLDMTMLPAGQYQIRIITMEGRTIQQKVLNSEVEQQLDLRNLSTGKYILQIQGAGTNQTISFIKH</sequence>
<dbReference type="EMBL" id="VRTY01000001">
    <property type="protein sequence ID" value="TXK52846.1"/>
    <property type="molecule type" value="Genomic_DNA"/>
</dbReference>
<evidence type="ECO:0000259" key="2">
    <source>
        <dbReference type="Pfam" id="PF01345"/>
    </source>
</evidence>
<feature type="domain" description="DUF11" evidence="2">
    <location>
        <begin position="893"/>
        <end position="1010"/>
    </location>
</feature>
<feature type="domain" description="DUF11" evidence="2">
    <location>
        <begin position="508"/>
        <end position="626"/>
    </location>
</feature>
<dbReference type="PANTHER" id="PTHR34819">
    <property type="entry name" value="LARGE CYSTEINE-RICH PERIPLASMIC PROTEIN OMCB"/>
    <property type="match status" value="1"/>
</dbReference>
<dbReference type="Pfam" id="PF01345">
    <property type="entry name" value="DUF11"/>
    <property type="match status" value="8"/>
</dbReference>